<dbReference type="InterPro" id="IPR012338">
    <property type="entry name" value="Beta-lactam/transpept-like"/>
</dbReference>
<protein>
    <recommendedName>
        <fullName evidence="1">Penicillin-binding protein transpeptidase domain-containing protein</fullName>
    </recommendedName>
</protein>
<proteinExistence type="predicted"/>
<dbReference type="GO" id="GO:0008658">
    <property type="term" value="F:penicillin binding"/>
    <property type="evidence" value="ECO:0007669"/>
    <property type="project" value="InterPro"/>
</dbReference>
<dbReference type="Pfam" id="PF00905">
    <property type="entry name" value="Transpeptidase"/>
    <property type="match status" value="1"/>
</dbReference>
<dbReference type="Gene3D" id="3.40.710.10">
    <property type="entry name" value="DD-peptidase/beta-lactamase superfamily"/>
    <property type="match status" value="1"/>
</dbReference>
<dbReference type="GO" id="GO:0005886">
    <property type="term" value="C:plasma membrane"/>
    <property type="evidence" value="ECO:0007669"/>
    <property type="project" value="TreeGrafter"/>
</dbReference>
<dbReference type="InterPro" id="IPR036138">
    <property type="entry name" value="PBP_dimer_sf"/>
</dbReference>
<reference evidence="2" key="1">
    <citation type="journal article" date="2012" name="Science">
        <title>Fermentation, hydrogen, and sulfur metabolism in multiple uncultivated bacterial phyla.</title>
        <authorList>
            <person name="Wrighton K.C."/>
            <person name="Thomas B.C."/>
            <person name="Sharon I."/>
            <person name="Miller C.S."/>
            <person name="Castelle C.J."/>
            <person name="VerBerkmoes N.C."/>
            <person name="Wilkins M.J."/>
            <person name="Hettich R.L."/>
            <person name="Lipton M.S."/>
            <person name="Williams K.H."/>
            <person name="Long P.E."/>
            <person name="Banfield J.F."/>
        </authorList>
    </citation>
    <scope>NUCLEOTIDE SEQUENCE [LARGE SCALE GENOMIC DNA]</scope>
</reference>
<dbReference type="SUPFAM" id="SSF56601">
    <property type="entry name" value="beta-lactamase/transpeptidase-like"/>
    <property type="match status" value="1"/>
</dbReference>
<dbReference type="GO" id="GO:0071555">
    <property type="term" value="P:cell wall organization"/>
    <property type="evidence" value="ECO:0007669"/>
    <property type="project" value="TreeGrafter"/>
</dbReference>
<organism evidence="2">
    <name type="scientific">uncultured bacterium</name>
    <name type="common">gcode 4</name>
    <dbReference type="NCBI Taxonomy" id="1234023"/>
    <lineage>
        <taxon>Bacteria</taxon>
        <taxon>environmental samples</taxon>
    </lineage>
</organism>
<evidence type="ECO:0000259" key="1">
    <source>
        <dbReference type="Pfam" id="PF00905"/>
    </source>
</evidence>
<dbReference type="EMBL" id="AMFJ01036152">
    <property type="protein sequence ID" value="EKD24876.1"/>
    <property type="molecule type" value="Genomic_DNA"/>
</dbReference>
<dbReference type="AlphaFoldDB" id="K1XHZ9"/>
<dbReference type="Gene3D" id="3.90.1310.10">
    <property type="entry name" value="Penicillin-binding protein 2a (Domain 2)"/>
    <property type="match status" value="1"/>
</dbReference>
<dbReference type="SUPFAM" id="SSF56519">
    <property type="entry name" value="Penicillin binding protein dimerisation domain"/>
    <property type="match status" value="1"/>
</dbReference>
<name>K1XHZ9_9BACT</name>
<dbReference type="PANTHER" id="PTHR30627">
    <property type="entry name" value="PEPTIDOGLYCAN D,D-TRANSPEPTIDASE"/>
    <property type="match status" value="1"/>
</dbReference>
<sequence length="806" mass="95127">MLRSPSYHKDFDQNLEHWLQTKTFLKYIKVTKDFYLLCFFWFLFLILILRLFFLQIIDHNYYDDLLNKQHVSEISLQAKRGNIFTDDKAEKHIQLTDNITMYNIFVDPKFIRDKEKFVNTIAPVVYKHFCELYGMKEVTQTECIHNIEQFTQTQIIPTKPQFFYYGSWVISSWYYLYDLTWYDIQVQQILSGFTPNTASSLIKTRLNQMIYIGIKPKNYLGFFANTNFLADLKKLNLDYIDIQSTNYVYIVPDRVGSIKKDIVPLQKILDTYGYLGNFPNLEKSFYAQENRYVKIISDANPLIAQQIKDIKLKYYQVRSKDRIPLLHWLGMESHIKRYYQYGSFLANVMWFVDKSNNAYYGVEQYFDTLLRGKDGKIVWRASAWVWPVGANEFQLEEAQDWNDLYLTIDIGIQKEAESIIKKYHDLLKDDSISVLVYDPFNGQIKASASYPSYNPNNYNDAFTLQALGPDYWYMVDDLSYIENPVYIQTGGEYRLATSYERIDTTLPKYIAKNGYGPQVLVDKNTAMAYEPWSVFKAFTVAIGLDTDEIRFYDPYNDPGKVKVWQFTISNADKVCMGDRNFLHAFVWSCNIGMVRIAQKLWKEIFYNYVEKLGFGKITWVEVANEDPWFVEWVTSVSDARFFNNTFGQWLLATPIQLAAGYGAIVNGWYYVKPTIVKWIFDTKTKTYYPTTTKIIKQIFRPETAEALKIWLFSVMDQNYELKYAKVEGYQLGGKTWTSQISYKGKYMNGIWWTNGSFVWMITKDNPQYIIVVQVRRPRQNLRWFATAGKIFWDLAKFIIDYALIEK</sequence>
<evidence type="ECO:0000313" key="2">
    <source>
        <dbReference type="EMBL" id="EKD24876.1"/>
    </source>
</evidence>
<dbReference type="InterPro" id="IPR050515">
    <property type="entry name" value="Beta-lactam/transpept"/>
</dbReference>
<dbReference type="InterPro" id="IPR001460">
    <property type="entry name" value="PCN-bd_Tpept"/>
</dbReference>
<comment type="caution">
    <text evidence="2">The sequence shown here is derived from an EMBL/GenBank/DDBJ whole genome shotgun (WGS) entry which is preliminary data.</text>
</comment>
<accession>K1XHZ9</accession>
<feature type="domain" description="Penicillin-binding protein transpeptidase" evidence="1">
    <location>
        <begin position="433"/>
        <end position="778"/>
    </location>
</feature>
<gene>
    <name evidence="2" type="ORF">ACD_80C00145G0010</name>
</gene>